<reference evidence="1" key="1">
    <citation type="submission" date="2018-01" db="EMBL/GenBank/DDBJ databases">
        <title>Complete Genome Sequence of three strains from Ralstonia solanacearum ecotype Moko sequevar IIA-53 from Brazil.</title>
        <authorList>
            <person name="Silva J.R."/>
            <person name="Albuquerque G.M.R."/>
            <person name="Pais A.K.L."/>
            <person name="Silva A.M.F."/>
            <person name="Boiteux M.E.N.F."/>
            <person name="Souza E.B."/>
            <person name="Mariano R.L.R."/>
        </authorList>
    </citation>
    <scope>NUCLEOTIDE SEQUENCE [LARGE SCALE GENOMIC DNA]</scope>
    <source>
        <strain evidence="1">SFC</strain>
    </source>
</reference>
<organism evidence="1">
    <name type="scientific">Ralstonia solanacearum</name>
    <name type="common">Pseudomonas solanacearum</name>
    <dbReference type="NCBI Taxonomy" id="305"/>
    <lineage>
        <taxon>Bacteria</taxon>
        <taxon>Pseudomonadati</taxon>
        <taxon>Pseudomonadota</taxon>
        <taxon>Betaproteobacteria</taxon>
        <taxon>Burkholderiales</taxon>
        <taxon>Burkholderiaceae</taxon>
        <taxon>Ralstonia</taxon>
        <taxon>Ralstonia solanacearum species complex</taxon>
    </lineage>
</organism>
<dbReference type="AlphaFoldDB" id="A0A809DWQ3"/>
<accession>A0A809DWQ3</accession>
<sequence length="69" mass="7876">MPARAGLVAHRAPGPLERHCGRRKTYDRRFSCHLIGSDRFRSRLLSRVSIHDRRDGLEPVQLAQADCLP</sequence>
<proteinExistence type="predicted"/>
<dbReference type="EMBL" id="CP026092">
    <property type="protein sequence ID" value="AYB56152.1"/>
    <property type="molecule type" value="Genomic_DNA"/>
</dbReference>
<evidence type="ECO:0000313" key="1">
    <source>
        <dbReference type="EMBL" id="AYB56152.1"/>
    </source>
</evidence>
<protein>
    <submittedName>
        <fullName evidence="1">Uncharacterized protein</fullName>
    </submittedName>
</protein>
<name>A0A809DWQ3_RALSL</name>
<gene>
    <name evidence="1" type="ORF">C2L97_08925</name>
</gene>